<dbReference type="AlphaFoldDB" id="A0AAN4YHD6"/>
<organism evidence="1 2">
    <name type="scientific">Aspergillus oryzae</name>
    <name type="common">Yellow koji mold</name>
    <dbReference type="NCBI Taxonomy" id="5062"/>
    <lineage>
        <taxon>Eukaryota</taxon>
        <taxon>Fungi</taxon>
        <taxon>Dikarya</taxon>
        <taxon>Ascomycota</taxon>
        <taxon>Pezizomycotina</taxon>
        <taxon>Eurotiomycetes</taxon>
        <taxon>Eurotiomycetidae</taxon>
        <taxon>Eurotiales</taxon>
        <taxon>Aspergillaceae</taxon>
        <taxon>Aspergillus</taxon>
        <taxon>Aspergillus subgen. Circumdati</taxon>
    </lineage>
</organism>
<name>A0AAN4YHD6_ASPOZ</name>
<reference evidence="1" key="1">
    <citation type="submission" date="2023-04" db="EMBL/GenBank/DDBJ databases">
        <title>Aspergillus oryzae NBRC 4228.</title>
        <authorList>
            <person name="Ichikawa N."/>
            <person name="Sato H."/>
            <person name="Tonouchi N."/>
        </authorList>
    </citation>
    <scope>NUCLEOTIDE SEQUENCE</scope>
    <source>
        <strain evidence="1">NBRC 4228</strain>
    </source>
</reference>
<gene>
    <name evidence="1" type="ORF">Aory04_000666300</name>
</gene>
<protein>
    <submittedName>
        <fullName evidence="1">Unnamed protein product</fullName>
    </submittedName>
</protein>
<evidence type="ECO:0000313" key="1">
    <source>
        <dbReference type="EMBL" id="GMG30621.1"/>
    </source>
</evidence>
<dbReference type="Proteomes" id="UP001165205">
    <property type="component" value="Unassembled WGS sequence"/>
</dbReference>
<sequence>MDEEMTSRNEVNVMRNSMEQSSLHVTQLQGNERKECPSLDEIISSLVPMPPALAPGVSMPLSLEEQRTLFDTLQEALNMAKTRYQTSLTAEAEGDYPSFKQVNVLFEGLQDILYRLWTCRSSFMVQAAEALANGSRNRKCKHNINATSLIADISIALWRLPYGQSGVLTFFLQLIASKEDVGTGLLLHALRLIGNSCADTGKSNSFRVIDISSMTALTMFSRRKQNNCCERKLHFCYHPTSSESRTHKDSNTCYLQHLH</sequence>
<evidence type="ECO:0000313" key="2">
    <source>
        <dbReference type="Proteomes" id="UP001165205"/>
    </source>
</evidence>
<dbReference type="EMBL" id="BSYA01000073">
    <property type="protein sequence ID" value="GMG30621.1"/>
    <property type="molecule type" value="Genomic_DNA"/>
</dbReference>
<proteinExistence type="predicted"/>
<comment type="caution">
    <text evidence="1">The sequence shown here is derived from an EMBL/GenBank/DDBJ whole genome shotgun (WGS) entry which is preliminary data.</text>
</comment>
<accession>A0AAN4YHD6</accession>